<name>A0ABP0F698_CLALP</name>
<feature type="transmembrane region" description="Helical" evidence="1">
    <location>
        <begin position="21"/>
        <end position="40"/>
    </location>
</feature>
<keyword evidence="1" id="KW-0812">Transmembrane</keyword>
<feature type="transmembrane region" description="Helical" evidence="1">
    <location>
        <begin position="117"/>
        <end position="135"/>
    </location>
</feature>
<dbReference type="PANTHER" id="PTHR13568">
    <property type="entry name" value="FAM11A, B PROTEIN"/>
    <property type="match status" value="1"/>
</dbReference>
<keyword evidence="3" id="KW-1185">Reference proteome</keyword>
<protein>
    <recommendedName>
        <fullName evidence="4">Transmembrane protein 203</fullName>
    </recommendedName>
</protein>
<reference evidence="2 3" key="1">
    <citation type="submission" date="2024-02" db="EMBL/GenBank/DDBJ databases">
        <authorList>
            <person name="Daric V."/>
            <person name="Darras S."/>
        </authorList>
    </citation>
    <scope>NUCLEOTIDE SEQUENCE [LARGE SCALE GENOMIC DNA]</scope>
</reference>
<evidence type="ECO:0000313" key="3">
    <source>
        <dbReference type="Proteomes" id="UP001642483"/>
    </source>
</evidence>
<dbReference type="PANTHER" id="PTHR13568:SF9">
    <property type="entry name" value="TRANSMEMBRANE PROTEIN 203"/>
    <property type="match status" value="1"/>
</dbReference>
<organism evidence="2 3">
    <name type="scientific">Clavelina lepadiformis</name>
    <name type="common">Light-bulb sea squirt</name>
    <name type="synonym">Ascidia lepadiformis</name>
    <dbReference type="NCBI Taxonomy" id="159417"/>
    <lineage>
        <taxon>Eukaryota</taxon>
        <taxon>Metazoa</taxon>
        <taxon>Chordata</taxon>
        <taxon>Tunicata</taxon>
        <taxon>Ascidiacea</taxon>
        <taxon>Aplousobranchia</taxon>
        <taxon>Clavelinidae</taxon>
        <taxon>Clavelina</taxon>
    </lineage>
</organism>
<feature type="transmembrane region" description="Helical" evidence="1">
    <location>
        <begin position="84"/>
        <end position="105"/>
    </location>
</feature>
<evidence type="ECO:0000313" key="2">
    <source>
        <dbReference type="EMBL" id="CAK8675236.1"/>
    </source>
</evidence>
<evidence type="ECO:0008006" key="4">
    <source>
        <dbReference type="Google" id="ProtNLM"/>
    </source>
</evidence>
<proteinExistence type="predicted"/>
<keyword evidence="1" id="KW-0472">Membrane</keyword>
<feature type="transmembrane region" description="Helical" evidence="1">
    <location>
        <begin position="46"/>
        <end position="72"/>
    </location>
</feature>
<sequence length="138" mass="16027">MITTSIHQELAKSTGFSIFELCMQIFGIIVSLILLCLKVENVISNWWFTLLPMFIMDGFTLYFSVIVLIRSISAGKIKEAKWRAFWMCMTLALLFTFKMLLGYKLEDSMHTQVTQPSLILAPIFVMWLLLLFRAFKIN</sequence>
<gene>
    <name evidence="2" type="ORF">CVLEPA_LOCUS4835</name>
</gene>
<comment type="caution">
    <text evidence="2">The sequence shown here is derived from an EMBL/GenBank/DDBJ whole genome shotgun (WGS) entry which is preliminary data.</text>
</comment>
<dbReference type="Proteomes" id="UP001642483">
    <property type="component" value="Unassembled WGS sequence"/>
</dbReference>
<dbReference type="InterPro" id="IPR019396">
    <property type="entry name" value="TM_Fragile-X-F-assoc"/>
</dbReference>
<keyword evidence="1" id="KW-1133">Transmembrane helix</keyword>
<evidence type="ECO:0000256" key="1">
    <source>
        <dbReference type="SAM" id="Phobius"/>
    </source>
</evidence>
<dbReference type="EMBL" id="CAWYQH010000013">
    <property type="protein sequence ID" value="CAK8675236.1"/>
    <property type="molecule type" value="Genomic_DNA"/>
</dbReference>
<accession>A0ABP0F698</accession>